<dbReference type="Gene3D" id="1.25.40.10">
    <property type="entry name" value="Tetratricopeptide repeat domain"/>
    <property type="match status" value="1"/>
</dbReference>
<sequence>MEIYLLSSVRVRCHGATVRPESERARGLLAALAWQPGQFVSDETAIRQIWGDELPQHPRDSLYTCANRLRQAFSRADPAAAESPVRRERGGYLLAIEPSVVDLHRFRCSLHRARSAARLGDDATAIELFDHALALWQTVPLPDLGSDWAARARTQLQHEYSSARIGRAATGLRLGRHVEDTPELYGLAREHPLDERVAGLLMTALYRGGRRQDALDHYADVRSRLVGELGTDPGAELRDLQARILRHEPLPDGREPLMVFA</sequence>
<evidence type="ECO:0000259" key="6">
    <source>
        <dbReference type="PROSITE" id="PS51755"/>
    </source>
</evidence>
<dbReference type="SMART" id="SM00862">
    <property type="entry name" value="Trans_reg_C"/>
    <property type="match status" value="1"/>
</dbReference>
<comment type="caution">
    <text evidence="7">The sequence shown here is derived from an EMBL/GenBank/DDBJ whole genome shotgun (WGS) entry which is preliminary data.</text>
</comment>
<dbReference type="PANTHER" id="PTHR35807">
    <property type="entry name" value="TRANSCRIPTIONAL REGULATOR REDD-RELATED"/>
    <property type="match status" value="1"/>
</dbReference>
<keyword evidence="3 5" id="KW-0238">DNA-binding</keyword>
<dbReference type="PANTHER" id="PTHR35807:SF1">
    <property type="entry name" value="TRANSCRIPTIONAL REGULATOR REDD"/>
    <property type="match status" value="1"/>
</dbReference>
<evidence type="ECO:0000256" key="3">
    <source>
        <dbReference type="ARBA" id="ARBA00023125"/>
    </source>
</evidence>
<dbReference type="InterPro" id="IPR016032">
    <property type="entry name" value="Sig_transdc_resp-reg_C-effctor"/>
</dbReference>
<evidence type="ECO:0000256" key="2">
    <source>
        <dbReference type="ARBA" id="ARBA00023015"/>
    </source>
</evidence>
<accession>A0ABQ4F4J1</accession>
<keyword evidence="8" id="KW-1185">Reference proteome</keyword>
<comment type="similarity">
    <text evidence="1">Belongs to the AfsR/DnrI/RedD regulatory family.</text>
</comment>
<dbReference type="EMBL" id="BONX01000087">
    <property type="protein sequence ID" value="GIH01808.1"/>
    <property type="molecule type" value="Genomic_DNA"/>
</dbReference>
<organism evidence="7 8">
    <name type="scientific">Plantactinospora mayteni</name>
    <dbReference type="NCBI Taxonomy" id="566021"/>
    <lineage>
        <taxon>Bacteria</taxon>
        <taxon>Bacillati</taxon>
        <taxon>Actinomycetota</taxon>
        <taxon>Actinomycetes</taxon>
        <taxon>Micromonosporales</taxon>
        <taxon>Micromonosporaceae</taxon>
        <taxon>Plantactinospora</taxon>
    </lineage>
</organism>
<reference evidence="7 8" key="1">
    <citation type="submission" date="2021-01" db="EMBL/GenBank/DDBJ databases">
        <title>Whole genome shotgun sequence of Plantactinospora mayteni NBRC 109088.</title>
        <authorList>
            <person name="Komaki H."/>
            <person name="Tamura T."/>
        </authorList>
    </citation>
    <scope>NUCLEOTIDE SEQUENCE [LARGE SCALE GENOMIC DNA]</scope>
    <source>
        <strain evidence="7 8">NBRC 109088</strain>
    </source>
</reference>
<proteinExistence type="inferred from homology"/>
<keyword evidence="2" id="KW-0805">Transcription regulation</keyword>
<evidence type="ECO:0000313" key="7">
    <source>
        <dbReference type="EMBL" id="GIH01808.1"/>
    </source>
</evidence>
<dbReference type="InterPro" id="IPR036388">
    <property type="entry name" value="WH-like_DNA-bd_sf"/>
</dbReference>
<evidence type="ECO:0000256" key="1">
    <source>
        <dbReference type="ARBA" id="ARBA00005820"/>
    </source>
</evidence>
<dbReference type="SUPFAM" id="SSF48452">
    <property type="entry name" value="TPR-like"/>
    <property type="match status" value="1"/>
</dbReference>
<dbReference type="SUPFAM" id="SSF46894">
    <property type="entry name" value="C-terminal effector domain of the bipartite response regulators"/>
    <property type="match status" value="1"/>
</dbReference>
<dbReference type="PROSITE" id="PS51755">
    <property type="entry name" value="OMPR_PHOB"/>
    <property type="match status" value="1"/>
</dbReference>
<dbReference type="InterPro" id="IPR005158">
    <property type="entry name" value="BTAD"/>
</dbReference>
<dbReference type="SMART" id="SM01043">
    <property type="entry name" value="BTAD"/>
    <property type="match status" value="1"/>
</dbReference>
<feature type="domain" description="OmpR/PhoB-type" evidence="6">
    <location>
        <begin position="1"/>
        <end position="96"/>
    </location>
</feature>
<dbReference type="InterPro" id="IPR001867">
    <property type="entry name" value="OmpR/PhoB-type_DNA-bd"/>
</dbReference>
<gene>
    <name evidence="7" type="ORF">Pma05_83800</name>
</gene>
<feature type="DNA-binding region" description="OmpR/PhoB-type" evidence="5">
    <location>
        <begin position="1"/>
        <end position="96"/>
    </location>
</feature>
<evidence type="ECO:0000256" key="4">
    <source>
        <dbReference type="ARBA" id="ARBA00023163"/>
    </source>
</evidence>
<dbReference type="CDD" id="cd15831">
    <property type="entry name" value="BTAD"/>
    <property type="match status" value="1"/>
</dbReference>
<name>A0ABQ4F4J1_9ACTN</name>
<protein>
    <recommendedName>
        <fullName evidence="6">OmpR/PhoB-type domain-containing protein</fullName>
    </recommendedName>
</protein>
<dbReference type="Pfam" id="PF03704">
    <property type="entry name" value="BTAD"/>
    <property type="match status" value="1"/>
</dbReference>
<dbReference type="Gene3D" id="1.10.10.10">
    <property type="entry name" value="Winged helix-like DNA-binding domain superfamily/Winged helix DNA-binding domain"/>
    <property type="match status" value="1"/>
</dbReference>
<dbReference type="InterPro" id="IPR011990">
    <property type="entry name" value="TPR-like_helical_dom_sf"/>
</dbReference>
<keyword evidence="4" id="KW-0804">Transcription</keyword>
<evidence type="ECO:0000313" key="8">
    <source>
        <dbReference type="Proteomes" id="UP000621500"/>
    </source>
</evidence>
<evidence type="ECO:0000256" key="5">
    <source>
        <dbReference type="PROSITE-ProRule" id="PRU01091"/>
    </source>
</evidence>
<dbReference type="Proteomes" id="UP000621500">
    <property type="component" value="Unassembled WGS sequence"/>
</dbReference>
<dbReference type="InterPro" id="IPR051677">
    <property type="entry name" value="AfsR-DnrI-RedD_regulator"/>
</dbReference>